<dbReference type="NCBIfam" id="TIGR01262">
    <property type="entry name" value="maiA"/>
    <property type="match status" value="1"/>
</dbReference>
<dbReference type="InterPro" id="IPR036282">
    <property type="entry name" value="Glutathione-S-Trfase_C_sf"/>
</dbReference>
<reference evidence="4" key="1">
    <citation type="journal article" date="2020" name="Fungal Divers.">
        <title>Resolving the Mortierellaceae phylogeny through synthesis of multi-gene phylogenetics and phylogenomics.</title>
        <authorList>
            <person name="Vandepol N."/>
            <person name="Liber J."/>
            <person name="Desiro A."/>
            <person name="Na H."/>
            <person name="Kennedy M."/>
            <person name="Barry K."/>
            <person name="Grigoriev I.V."/>
            <person name="Miller A.N."/>
            <person name="O'Donnell K."/>
            <person name="Stajich J.E."/>
            <person name="Bonito G."/>
        </authorList>
    </citation>
    <scope>NUCLEOTIDE SEQUENCE</scope>
    <source>
        <strain evidence="4">REB-010B</strain>
    </source>
</reference>
<dbReference type="GO" id="GO:0005739">
    <property type="term" value="C:mitochondrion"/>
    <property type="evidence" value="ECO:0007669"/>
    <property type="project" value="TreeGrafter"/>
</dbReference>
<dbReference type="Pfam" id="PF14497">
    <property type="entry name" value="GST_C_3"/>
    <property type="match status" value="1"/>
</dbReference>
<dbReference type="PROSITE" id="PS50405">
    <property type="entry name" value="GST_CTER"/>
    <property type="match status" value="1"/>
</dbReference>
<proteinExistence type="inferred from homology"/>
<accession>A0A9P6RK77</accession>
<keyword evidence="5" id="KW-1185">Reference proteome</keyword>
<dbReference type="EMBL" id="JAAAIP010000265">
    <property type="protein sequence ID" value="KAG0320872.1"/>
    <property type="molecule type" value="Genomic_DNA"/>
</dbReference>
<dbReference type="Gene3D" id="3.40.30.10">
    <property type="entry name" value="Glutaredoxin"/>
    <property type="match status" value="1"/>
</dbReference>
<dbReference type="InterPro" id="IPR004046">
    <property type="entry name" value="GST_C"/>
</dbReference>
<dbReference type="PANTHER" id="PTHR42673">
    <property type="entry name" value="MALEYLACETOACETATE ISOMERASE"/>
    <property type="match status" value="1"/>
</dbReference>
<feature type="domain" description="GST C-terminal" evidence="3">
    <location>
        <begin position="95"/>
        <end position="215"/>
    </location>
</feature>
<dbReference type="SFLD" id="SFLDS00019">
    <property type="entry name" value="Glutathione_Transferase_(cytos"/>
    <property type="match status" value="1"/>
</dbReference>
<organism evidence="4 5">
    <name type="scientific">Dissophora globulifera</name>
    <dbReference type="NCBI Taxonomy" id="979702"/>
    <lineage>
        <taxon>Eukaryota</taxon>
        <taxon>Fungi</taxon>
        <taxon>Fungi incertae sedis</taxon>
        <taxon>Mucoromycota</taxon>
        <taxon>Mortierellomycotina</taxon>
        <taxon>Mortierellomycetes</taxon>
        <taxon>Mortierellales</taxon>
        <taxon>Mortierellaceae</taxon>
        <taxon>Dissophora</taxon>
    </lineage>
</organism>
<dbReference type="CDD" id="cd03042">
    <property type="entry name" value="GST_N_Zeta"/>
    <property type="match status" value="1"/>
</dbReference>
<evidence type="ECO:0000313" key="4">
    <source>
        <dbReference type="EMBL" id="KAG0320872.1"/>
    </source>
</evidence>
<dbReference type="OrthoDB" id="202840at2759"/>
<dbReference type="GO" id="GO:0016034">
    <property type="term" value="F:maleylacetoacetate isomerase activity"/>
    <property type="evidence" value="ECO:0007669"/>
    <property type="project" value="TreeGrafter"/>
</dbReference>
<dbReference type="SFLD" id="SFLDG00358">
    <property type="entry name" value="Main_(cytGST)"/>
    <property type="match status" value="1"/>
</dbReference>
<dbReference type="GO" id="GO:0004364">
    <property type="term" value="F:glutathione transferase activity"/>
    <property type="evidence" value="ECO:0007669"/>
    <property type="project" value="TreeGrafter"/>
</dbReference>
<evidence type="ECO:0000256" key="1">
    <source>
        <dbReference type="ARBA" id="ARBA00010007"/>
    </source>
</evidence>
<gene>
    <name evidence="4" type="primary">GSTZ1_3</name>
    <name evidence="4" type="ORF">BGZ99_004266</name>
</gene>
<dbReference type="InterPro" id="IPR010987">
    <property type="entry name" value="Glutathione-S-Trfase_C-like"/>
</dbReference>
<protein>
    <submittedName>
        <fullName evidence="4">Glutathione S-transferase zeta-1</fullName>
    </submittedName>
</protein>
<evidence type="ECO:0000259" key="2">
    <source>
        <dbReference type="PROSITE" id="PS50404"/>
    </source>
</evidence>
<dbReference type="InterPro" id="IPR040079">
    <property type="entry name" value="Glutathione_S-Trfase"/>
</dbReference>
<dbReference type="InterPro" id="IPR036249">
    <property type="entry name" value="Thioredoxin-like_sf"/>
</dbReference>
<dbReference type="AlphaFoldDB" id="A0A9P6RK77"/>
<dbReference type="InterPro" id="IPR004045">
    <property type="entry name" value="Glutathione_S-Trfase_N"/>
</dbReference>
<evidence type="ECO:0000259" key="3">
    <source>
        <dbReference type="PROSITE" id="PS50405"/>
    </source>
</evidence>
<dbReference type="SUPFAM" id="SSF52833">
    <property type="entry name" value="Thioredoxin-like"/>
    <property type="match status" value="1"/>
</dbReference>
<dbReference type="Proteomes" id="UP000738325">
    <property type="component" value="Unassembled WGS sequence"/>
</dbReference>
<dbReference type="PANTHER" id="PTHR42673:SF4">
    <property type="entry name" value="MALEYLACETOACETATE ISOMERASE"/>
    <property type="match status" value="1"/>
</dbReference>
<dbReference type="InterPro" id="IPR005955">
    <property type="entry name" value="GST_Zeta"/>
</dbReference>
<dbReference type="SUPFAM" id="SSF47616">
    <property type="entry name" value="GST C-terminal domain-like"/>
    <property type="match status" value="1"/>
</dbReference>
<comment type="similarity">
    <text evidence="1">Belongs to the GST superfamily. Zeta family.</text>
</comment>
<evidence type="ECO:0000313" key="5">
    <source>
        <dbReference type="Proteomes" id="UP000738325"/>
    </source>
</evidence>
<dbReference type="GO" id="GO:0006749">
    <property type="term" value="P:glutathione metabolic process"/>
    <property type="evidence" value="ECO:0007669"/>
    <property type="project" value="TreeGrafter"/>
</dbReference>
<dbReference type="Gene3D" id="1.20.1050.10">
    <property type="match status" value="1"/>
</dbReference>
<comment type="caution">
    <text evidence="4">The sequence shown here is derived from an EMBL/GenBank/DDBJ whole genome shotgun (WGS) entry which is preliminary data.</text>
</comment>
<dbReference type="InterPro" id="IPR034333">
    <property type="entry name" value="GST_Zeta_N"/>
</dbReference>
<dbReference type="Pfam" id="PF02798">
    <property type="entry name" value="GST_N"/>
    <property type="match status" value="1"/>
</dbReference>
<feature type="domain" description="GST N-terminal" evidence="2">
    <location>
        <begin position="7"/>
        <end position="90"/>
    </location>
</feature>
<dbReference type="GO" id="GO:0006559">
    <property type="term" value="P:L-phenylalanine catabolic process"/>
    <property type="evidence" value="ECO:0007669"/>
    <property type="project" value="TreeGrafter"/>
</dbReference>
<sequence>MSDLKNNLPVLYSYFRSSCAWRVRLALTFKKVDYEQRYIDLIKNEHKSEEYLKIQPFGLVPAFIDNKSGQTLIESVSILEYLDETYSDFPLLPEDPLERAKVRALVQAIAMDIQPVTNLRILRYVGDDRKDEWARHFLAEGFTALEAMLQKTAKKFAYGDSLTMADIVLVPQIFNGVRFGLDLNAYPIASRLYQELNEIPEFKATHPTKQADCPEELR</sequence>
<dbReference type="InterPro" id="IPR034330">
    <property type="entry name" value="GST_Zeta_C"/>
</dbReference>
<dbReference type="PROSITE" id="PS50404">
    <property type="entry name" value="GST_NTER"/>
    <property type="match status" value="1"/>
</dbReference>
<name>A0A9P6RK77_9FUNG</name>
<dbReference type="CDD" id="cd03191">
    <property type="entry name" value="GST_C_Zeta"/>
    <property type="match status" value="1"/>
</dbReference>
<dbReference type="FunFam" id="1.20.1050.10:FF:000010">
    <property type="entry name" value="Maleylacetoacetate isomerase isoform 1"/>
    <property type="match status" value="1"/>
</dbReference>